<feature type="transmembrane region" description="Helical" evidence="1">
    <location>
        <begin position="73"/>
        <end position="93"/>
    </location>
</feature>
<accession>A0A418WTN9</accession>
<organism evidence="2 3">
    <name type="scientific">Oleomonas cavernae</name>
    <dbReference type="NCBI Taxonomy" id="2320859"/>
    <lineage>
        <taxon>Bacteria</taxon>
        <taxon>Pseudomonadati</taxon>
        <taxon>Pseudomonadota</taxon>
        <taxon>Alphaproteobacteria</taxon>
        <taxon>Acetobacterales</taxon>
        <taxon>Acetobacteraceae</taxon>
        <taxon>Oleomonas</taxon>
    </lineage>
</organism>
<name>A0A418WTN9_9PROT</name>
<comment type="caution">
    <text evidence="2">The sequence shown here is derived from an EMBL/GenBank/DDBJ whole genome shotgun (WGS) entry which is preliminary data.</text>
</comment>
<feature type="transmembrane region" description="Helical" evidence="1">
    <location>
        <begin position="46"/>
        <end position="66"/>
    </location>
</feature>
<evidence type="ECO:0000256" key="1">
    <source>
        <dbReference type="SAM" id="Phobius"/>
    </source>
</evidence>
<keyword evidence="3" id="KW-1185">Reference proteome</keyword>
<dbReference type="RefSeq" id="WP_147385484.1">
    <property type="nucleotide sequence ID" value="NZ_QYUK01000008.1"/>
</dbReference>
<keyword evidence="1" id="KW-0812">Transmembrane</keyword>
<evidence type="ECO:0000313" key="3">
    <source>
        <dbReference type="Proteomes" id="UP000284605"/>
    </source>
</evidence>
<gene>
    <name evidence="2" type="ORF">D3874_01840</name>
</gene>
<reference evidence="2 3" key="1">
    <citation type="submission" date="2018-09" db="EMBL/GenBank/DDBJ databases">
        <authorList>
            <person name="Zhu H."/>
        </authorList>
    </citation>
    <scope>NUCLEOTIDE SEQUENCE [LARGE SCALE GENOMIC DNA]</scope>
    <source>
        <strain evidence="2 3">K1W22B-8</strain>
    </source>
</reference>
<keyword evidence="1" id="KW-1133">Transmembrane helix</keyword>
<evidence type="ECO:0000313" key="2">
    <source>
        <dbReference type="EMBL" id="RJF94598.1"/>
    </source>
</evidence>
<feature type="transmembrane region" description="Helical" evidence="1">
    <location>
        <begin position="12"/>
        <end position="34"/>
    </location>
</feature>
<dbReference type="EMBL" id="QYUK01000008">
    <property type="protein sequence ID" value="RJF94598.1"/>
    <property type="molecule type" value="Genomic_DNA"/>
</dbReference>
<keyword evidence="1" id="KW-0472">Membrane</keyword>
<protein>
    <submittedName>
        <fullName evidence="2">Uncharacterized protein</fullName>
    </submittedName>
</protein>
<dbReference type="AlphaFoldDB" id="A0A418WTN9"/>
<proteinExistence type="predicted"/>
<dbReference type="Proteomes" id="UP000284605">
    <property type="component" value="Unassembled WGS sequence"/>
</dbReference>
<sequence>MIEPLKPWPPLRVITLVLVCLETMLGGIMVISGLTANSDPAGEGLAQAFAVIFGFLLAVFTLPALILVIRGQLLLLGFVLSLMPVLAIMVLFVGF</sequence>